<feature type="compositionally biased region" description="Basic residues" evidence="1">
    <location>
        <begin position="114"/>
        <end position="124"/>
    </location>
</feature>
<name>A0A0D2FXX2_9EURO</name>
<feature type="region of interest" description="Disordered" evidence="1">
    <location>
        <begin position="84"/>
        <end position="139"/>
    </location>
</feature>
<dbReference type="HOGENOM" id="CLU_436794_0_0_1"/>
<dbReference type="Proteomes" id="UP000054266">
    <property type="component" value="Unassembled WGS sequence"/>
</dbReference>
<gene>
    <name evidence="2" type="ORF">PV04_09674</name>
</gene>
<sequence length="622" mass="69488">MDLAYPKQFLFINTDPASKNDLQGDALRSSARAHAARVSHAAKLSLRAKKPRGVTTSPTTAFTYRISRPAGLVDVDEEYEWFDESEECEQDDQRRQSHPAISPNHRNVFQGPLPRRKERVRGRHPGNLGRDRSPSSATEVLHGGKASKLILTIHRGNSDPFNSTIVPLKPQQFVLLDMGRLACQSFVWGSEVSTHHHNPEHVSDLVKSFGTIYDSPALTFSNLALGYLTLGAYQGELVADNLTLVKSFKGLALKSLRELVAKSNSTLLPRHELLAIKDASQMLATVEYFLKDYATARIHVVAAQRIVRMLGGLKTLSGHQLELIARVIVGQASLNSARPAVDPDEWDPGPWSMSRSAFPPLEHNCTDLGAVLPALCAACGLLSTKDVDGSGEYRPSTACAMLRSLLEDTRELAMIEDVKVTQSPLNLPSTTERDHLHRLCRWSNLRTSALRGRCLQHWCDISESLLVSASSPPPESAPTAEKRYGTFDLSMCLALRLLDKCIFQEPYLAAKFRESQVFYDKLYENVLKIDPPFGQLGEAVDMRRFDMLWIYSVGAYTEQAYLKHNDGRGGFREIDYFGTRIGPLAAQLGFKDFDDLAGFLQQQYLYCPRLQDVYLQQLVRLE</sequence>
<proteinExistence type="predicted"/>
<evidence type="ECO:0000256" key="1">
    <source>
        <dbReference type="SAM" id="MobiDB-lite"/>
    </source>
</evidence>
<accession>A0A0D2FXX2</accession>
<dbReference type="EMBL" id="KN846961">
    <property type="protein sequence ID" value="KIW64764.1"/>
    <property type="molecule type" value="Genomic_DNA"/>
</dbReference>
<protein>
    <submittedName>
        <fullName evidence="2">Uncharacterized protein</fullName>
    </submittedName>
</protein>
<evidence type="ECO:0000313" key="2">
    <source>
        <dbReference type="EMBL" id="KIW64764.1"/>
    </source>
</evidence>
<keyword evidence="3" id="KW-1185">Reference proteome</keyword>
<organism evidence="2 3">
    <name type="scientific">Phialophora macrospora</name>
    <dbReference type="NCBI Taxonomy" id="1851006"/>
    <lineage>
        <taxon>Eukaryota</taxon>
        <taxon>Fungi</taxon>
        <taxon>Dikarya</taxon>
        <taxon>Ascomycota</taxon>
        <taxon>Pezizomycotina</taxon>
        <taxon>Eurotiomycetes</taxon>
        <taxon>Chaetothyriomycetidae</taxon>
        <taxon>Chaetothyriales</taxon>
        <taxon>Herpotrichiellaceae</taxon>
        <taxon>Phialophora</taxon>
    </lineage>
</organism>
<reference evidence="2 3" key="1">
    <citation type="submission" date="2015-01" db="EMBL/GenBank/DDBJ databases">
        <title>The Genome Sequence of Capronia semiimmersa CBS27337.</title>
        <authorList>
            <consortium name="The Broad Institute Genomics Platform"/>
            <person name="Cuomo C."/>
            <person name="de Hoog S."/>
            <person name="Gorbushina A."/>
            <person name="Stielow B."/>
            <person name="Teixiera M."/>
            <person name="Abouelleil A."/>
            <person name="Chapman S.B."/>
            <person name="Priest M."/>
            <person name="Young S.K."/>
            <person name="Wortman J."/>
            <person name="Nusbaum C."/>
            <person name="Birren B."/>
        </authorList>
    </citation>
    <scope>NUCLEOTIDE SEQUENCE [LARGE SCALE GENOMIC DNA]</scope>
    <source>
        <strain evidence="2 3">CBS 27337</strain>
    </source>
</reference>
<dbReference type="AlphaFoldDB" id="A0A0D2FXX2"/>
<evidence type="ECO:0000313" key="3">
    <source>
        <dbReference type="Proteomes" id="UP000054266"/>
    </source>
</evidence>